<keyword evidence="12" id="KW-1185">Reference proteome</keyword>
<dbReference type="Proteomes" id="UP000295504">
    <property type="component" value="Unassembled WGS sequence"/>
</dbReference>
<dbReference type="AlphaFoldDB" id="A0A4V2T4V3"/>
<dbReference type="Gene3D" id="3.30.1330.90">
    <property type="entry name" value="D-3-phosphoglycerate dehydrogenase, domain 3"/>
    <property type="match status" value="1"/>
</dbReference>
<dbReference type="SUPFAM" id="SSF55021">
    <property type="entry name" value="ACT-like"/>
    <property type="match status" value="1"/>
</dbReference>
<evidence type="ECO:0000313" key="12">
    <source>
        <dbReference type="Proteomes" id="UP000295504"/>
    </source>
</evidence>
<comment type="similarity">
    <text evidence="3 9">Belongs to the D-isomer specific 2-hydroxyacid dehydrogenase family.</text>
</comment>
<reference evidence="11 12" key="1">
    <citation type="submission" date="2019-03" db="EMBL/GenBank/DDBJ databases">
        <title>Genomic Encyclopedia of Type Strains, Phase IV (KMG-IV): sequencing the most valuable type-strain genomes for metagenomic binning, comparative biology and taxonomic classification.</title>
        <authorList>
            <person name="Goeker M."/>
        </authorList>
    </citation>
    <scope>NUCLEOTIDE SEQUENCE [LARGE SCALE GENOMIC DNA]</scope>
    <source>
        <strain evidence="11 12">DSM 100013</strain>
    </source>
</reference>
<dbReference type="InterPro" id="IPR045626">
    <property type="entry name" value="PGDH_ASB_dom"/>
</dbReference>
<evidence type="ECO:0000259" key="10">
    <source>
        <dbReference type="PROSITE" id="PS51671"/>
    </source>
</evidence>
<dbReference type="RefSeq" id="WP_132847547.1">
    <property type="nucleotide sequence ID" value="NZ_CP058648.1"/>
</dbReference>
<sequence>MKILVAEKIAQKGIDTLMESGMEVDVKLGITREELLASIKNYDAIIVRSVTKINEEFYEHATNLKVVGRAGNGVDNIEMDGATKRGIIVVNTPDANTVSAAEHTIGLLLSSGRNIPQANALIKDKKWDRSKFTGVELLNKTVGIVGLGRIGSLVATRLQSFGMHVIAYDPYITDERFKKFGAEKKETLAELVKESDFITVHTPKTDETFGMIGDEEFKIAKKGVRVVNCARGGIIDEAALERALKNGIVASAGIDVLVDEPNPVSPLIDLDNVVITPHLGADTFEAQDNVGLTVAKEVIHALRGEMVPNAVNLPTLQHQELESIKPYLSLGEILGKFYHQLRKDSINKIEIIYSGDVAKYETSVITLSILKGIFEPILKEQVNYVNASLIAKNRGIDVIEAKGSDALNYLNLVRIIITSKEKQFTIAGTISGKGQERVVEVNGYELDLSPSKYMIVAKNIDRPGIIGQVGTLLGVNKINIATMQVSRNFKGETALMFLTVDSDVPKHTLEVLTNIDGIVKVKFIRL</sequence>
<evidence type="ECO:0000256" key="1">
    <source>
        <dbReference type="ARBA" id="ARBA00003800"/>
    </source>
</evidence>
<dbReference type="PROSITE" id="PS00670">
    <property type="entry name" value="D_2_HYDROXYACID_DH_2"/>
    <property type="match status" value="1"/>
</dbReference>
<dbReference type="EMBL" id="SLYC01000003">
    <property type="protein sequence ID" value="TCQ06664.1"/>
    <property type="molecule type" value="Genomic_DNA"/>
</dbReference>
<dbReference type="OrthoDB" id="9805416at2"/>
<dbReference type="InterPro" id="IPR029009">
    <property type="entry name" value="ASB_dom_sf"/>
</dbReference>
<dbReference type="CDD" id="cd12173">
    <property type="entry name" value="PGDH_4"/>
    <property type="match status" value="1"/>
</dbReference>
<dbReference type="FunFam" id="3.30.70.260:FF:000008">
    <property type="entry name" value="D-3-phosphoglycerate dehydrogenase, chloroplastic"/>
    <property type="match status" value="1"/>
</dbReference>
<protein>
    <recommendedName>
        <fullName evidence="4 9">D-3-phosphoglycerate dehydrogenase</fullName>
        <ecNumber evidence="9">1.1.1.95</ecNumber>
    </recommendedName>
</protein>
<dbReference type="CDD" id="cd04902">
    <property type="entry name" value="ACT_3PGDH-xct"/>
    <property type="match status" value="1"/>
</dbReference>
<dbReference type="FunFam" id="3.40.50.720:FF:000021">
    <property type="entry name" value="D-3-phosphoglycerate dehydrogenase"/>
    <property type="match status" value="1"/>
</dbReference>
<dbReference type="SUPFAM" id="SSF51735">
    <property type="entry name" value="NAD(P)-binding Rossmann-fold domains"/>
    <property type="match status" value="1"/>
</dbReference>
<dbReference type="Pfam" id="PF19304">
    <property type="entry name" value="PGDH_inter"/>
    <property type="match status" value="1"/>
</dbReference>
<dbReference type="FunFam" id="3.30.1330.90:FF:000003">
    <property type="entry name" value="D-3-phosphoglycerate dehydrogenase"/>
    <property type="match status" value="1"/>
</dbReference>
<evidence type="ECO:0000256" key="7">
    <source>
        <dbReference type="ARBA" id="ARBA00048126"/>
    </source>
</evidence>
<keyword evidence="5 9" id="KW-0560">Oxidoreductase</keyword>
<dbReference type="InterPro" id="IPR045865">
    <property type="entry name" value="ACT-like_dom_sf"/>
</dbReference>
<keyword evidence="9" id="KW-0718">Serine biosynthesis</keyword>
<dbReference type="Gene3D" id="3.40.50.720">
    <property type="entry name" value="NAD(P)-binding Rossmann-like Domain"/>
    <property type="match status" value="2"/>
</dbReference>
<dbReference type="Pfam" id="PF02826">
    <property type="entry name" value="2-Hacid_dh_C"/>
    <property type="match status" value="1"/>
</dbReference>
<dbReference type="InterPro" id="IPR002912">
    <property type="entry name" value="ACT_dom"/>
</dbReference>
<evidence type="ECO:0000256" key="4">
    <source>
        <dbReference type="ARBA" id="ARBA00021582"/>
    </source>
</evidence>
<feature type="domain" description="ACT" evidence="10">
    <location>
        <begin position="454"/>
        <end position="526"/>
    </location>
</feature>
<comment type="catalytic activity">
    <reaction evidence="8 9">
        <text>(2R)-3-phosphoglycerate + NAD(+) = 3-phosphooxypyruvate + NADH + H(+)</text>
        <dbReference type="Rhea" id="RHEA:12641"/>
        <dbReference type="ChEBI" id="CHEBI:15378"/>
        <dbReference type="ChEBI" id="CHEBI:18110"/>
        <dbReference type="ChEBI" id="CHEBI:57540"/>
        <dbReference type="ChEBI" id="CHEBI:57945"/>
        <dbReference type="ChEBI" id="CHEBI:58272"/>
        <dbReference type="EC" id="1.1.1.95"/>
    </reaction>
</comment>
<dbReference type="InterPro" id="IPR029753">
    <property type="entry name" value="D-isomer_DH_CS"/>
</dbReference>
<dbReference type="PROSITE" id="PS00671">
    <property type="entry name" value="D_2_HYDROXYACID_DH_3"/>
    <property type="match status" value="1"/>
</dbReference>
<dbReference type="InterPro" id="IPR036291">
    <property type="entry name" value="NAD(P)-bd_dom_sf"/>
</dbReference>
<evidence type="ECO:0000256" key="8">
    <source>
        <dbReference type="ARBA" id="ARBA00048731"/>
    </source>
</evidence>
<dbReference type="Gene3D" id="3.30.70.260">
    <property type="match status" value="1"/>
</dbReference>
<dbReference type="PROSITE" id="PS00065">
    <property type="entry name" value="D_2_HYDROXYACID_DH_1"/>
    <property type="match status" value="1"/>
</dbReference>
<dbReference type="Pfam" id="PF00389">
    <property type="entry name" value="2-Hacid_dh"/>
    <property type="match status" value="1"/>
</dbReference>
<gene>
    <name evidence="11" type="ORF">EDD79_100390</name>
</gene>
<evidence type="ECO:0000256" key="2">
    <source>
        <dbReference type="ARBA" id="ARBA00005216"/>
    </source>
</evidence>
<evidence type="ECO:0000313" key="11">
    <source>
        <dbReference type="EMBL" id="TCQ06664.1"/>
    </source>
</evidence>
<keyword evidence="6 9" id="KW-0520">NAD</keyword>
<comment type="pathway">
    <text evidence="2 9">Amino-acid biosynthesis; L-serine biosynthesis; L-serine from 3-phospho-D-glycerate: step 1/3.</text>
</comment>
<dbReference type="InterPro" id="IPR029752">
    <property type="entry name" value="D-isomer_DH_CS1"/>
</dbReference>
<proteinExistence type="inferred from homology"/>
<accession>A0A4V2T4V3</accession>
<comment type="function">
    <text evidence="1">Catalyzes the reversible oxidation of 3-phospho-D-glycerate to 3-phosphonooxypyruvate, the first step of the phosphorylated L-serine biosynthesis pathway. Also catalyzes the reversible oxidation of 2-hydroxyglutarate to 2-oxoglutarate.</text>
</comment>
<dbReference type="GO" id="GO:0006564">
    <property type="term" value="P:L-serine biosynthetic process"/>
    <property type="evidence" value="ECO:0007669"/>
    <property type="project" value="UniProtKB-UniRule"/>
</dbReference>
<dbReference type="SUPFAM" id="SSF52283">
    <property type="entry name" value="Formate/glycerate dehydrogenase catalytic domain-like"/>
    <property type="match status" value="1"/>
</dbReference>
<organism evidence="11 12">
    <name type="scientific">Serpentinicella alkaliphila</name>
    <dbReference type="NCBI Taxonomy" id="1734049"/>
    <lineage>
        <taxon>Bacteria</taxon>
        <taxon>Bacillati</taxon>
        <taxon>Bacillota</taxon>
        <taxon>Clostridia</taxon>
        <taxon>Peptostreptococcales</taxon>
        <taxon>Natronincolaceae</taxon>
        <taxon>Serpentinicella</taxon>
    </lineage>
</organism>
<dbReference type="GO" id="GO:0051287">
    <property type="term" value="F:NAD binding"/>
    <property type="evidence" value="ECO:0007669"/>
    <property type="project" value="UniProtKB-UniRule"/>
</dbReference>
<dbReference type="EC" id="1.1.1.95" evidence="9"/>
<dbReference type="GO" id="GO:0004617">
    <property type="term" value="F:phosphoglycerate dehydrogenase activity"/>
    <property type="evidence" value="ECO:0007669"/>
    <property type="project" value="UniProtKB-UniRule"/>
</dbReference>
<dbReference type="PANTHER" id="PTHR42938">
    <property type="entry name" value="FORMATE DEHYDROGENASE 1"/>
    <property type="match status" value="1"/>
</dbReference>
<dbReference type="Pfam" id="PF01842">
    <property type="entry name" value="ACT"/>
    <property type="match status" value="1"/>
</dbReference>
<dbReference type="SUPFAM" id="SSF143548">
    <property type="entry name" value="Serine metabolism enzymes domain"/>
    <property type="match status" value="1"/>
</dbReference>
<evidence type="ECO:0000256" key="6">
    <source>
        <dbReference type="ARBA" id="ARBA00023027"/>
    </source>
</evidence>
<comment type="catalytic activity">
    <reaction evidence="7">
        <text>(R)-2-hydroxyglutarate + NAD(+) = 2-oxoglutarate + NADH + H(+)</text>
        <dbReference type="Rhea" id="RHEA:49612"/>
        <dbReference type="ChEBI" id="CHEBI:15378"/>
        <dbReference type="ChEBI" id="CHEBI:15801"/>
        <dbReference type="ChEBI" id="CHEBI:16810"/>
        <dbReference type="ChEBI" id="CHEBI:57540"/>
        <dbReference type="ChEBI" id="CHEBI:57945"/>
        <dbReference type="EC" id="1.1.1.399"/>
    </reaction>
</comment>
<dbReference type="InterPro" id="IPR006236">
    <property type="entry name" value="PGDH"/>
</dbReference>
<keyword evidence="9" id="KW-0028">Amino-acid biosynthesis</keyword>
<evidence type="ECO:0000256" key="9">
    <source>
        <dbReference type="RuleBase" id="RU363003"/>
    </source>
</evidence>
<dbReference type="InterPro" id="IPR006139">
    <property type="entry name" value="D-isomer_2_OHA_DH_cat_dom"/>
</dbReference>
<evidence type="ECO:0000256" key="3">
    <source>
        <dbReference type="ARBA" id="ARBA00005854"/>
    </source>
</evidence>
<dbReference type="NCBIfam" id="TIGR01327">
    <property type="entry name" value="PGDH"/>
    <property type="match status" value="1"/>
</dbReference>
<name>A0A4V2T4V3_9FIRM</name>
<dbReference type="PROSITE" id="PS51671">
    <property type="entry name" value="ACT"/>
    <property type="match status" value="1"/>
</dbReference>
<dbReference type="UniPathway" id="UPA00135">
    <property type="reaction ID" value="UER00196"/>
</dbReference>
<dbReference type="PANTHER" id="PTHR42938:SF47">
    <property type="entry name" value="HYDROXYPYRUVATE REDUCTASE"/>
    <property type="match status" value="1"/>
</dbReference>
<dbReference type="InterPro" id="IPR006140">
    <property type="entry name" value="D-isomer_DH_NAD-bd"/>
</dbReference>
<comment type="caution">
    <text evidence="11">The sequence shown here is derived from an EMBL/GenBank/DDBJ whole genome shotgun (WGS) entry which is preliminary data.</text>
</comment>
<evidence type="ECO:0000256" key="5">
    <source>
        <dbReference type="ARBA" id="ARBA00023002"/>
    </source>
</evidence>